<evidence type="ECO:0000313" key="4">
    <source>
        <dbReference type="EMBL" id="CAH7686078.1"/>
    </source>
</evidence>
<evidence type="ECO:0000259" key="3">
    <source>
        <dbReference type="Pfam" id="PF10342"/>
    </source>
</evidence>
<organism evidence="4 5">
    <name type="scientific">Phakopsora pachyrhizi</name>
    <name type="common">Asian soybean rust disease fungus</name>
    <dbReference type="NCBI Taxonomy" id="170000"/>
    <lineage>
        <taxon>Eukaryota</taxon>
        <taxon>Fungi</taxon>
        <taxon>Dikarya</taxon>
        <taxon>Basidiomycota</taxon>
        <taxon>Pucciniomycotina</taxon>
        <taxon>Pucciniomycetes</taxon>
        <taxon>Pucciniales</taxon>
        <taxon>Phakopsoraceae</taxon>
        <taxon>Phakopsora</taxon>
    </lineage>
</organism>
<evidence type="ECO:0000256" key="2">
    <source>
        <dbReference type="SAM" id="SignalP"/>
    </source>
</evidence>
<proteinExistence type="predicted"/>
<reference evidence="4" key="1">
    <citation type="submission" date="2022-06" db="EMBL/GenBank/DDBJ databases">
        <authorList>
            <consortium name="SYNGENTA / RWTH Aachen University"/>
        </authorList>
    </citation>
    <scope>NUCLEOTIDE SEQUENCE</scope>
</reference>
<dbReference type="InterPro" id="IPR018466">
    <property type="entry name" value="Kre9/Knh1-like_N"/>
</dbReference>
<name>A0AAV0BFY1_PHAPC</name>
<accession>A0AAV0BFY1</accession>
<keyword evidence="5" id="KW-1185">Reference proteome</keyword>
<dbReference type="EMBL" id="CALTRL010005770">
    <property type="protein sequence ID" value="CAH7686078.1"/>
    <property type="molecule type" value="Genomic_DNA"/>
</dbReference>
<dbReference type="PANTHER" id="PTHR35185:SF1">
    <property type="entry name" value="UPF0619 GPI-ANCHORED MEMBRANE PROTEIN C1322.10"/>
    <property type="match status" value="1"/>
</dbReference>
<feature type="signal peptide" evidence="2">
    <location>
        <begin position="1"/>
        <end position="25"/>
    </location>
</feature>
<evidence type="ECO:0000256" key="1">
    <source>
        <dbReference type="ARBA" id="ARBA00022729"/>
    </source>
</evidence>
<dbReference type="Proteomes" id="UP001153365">
    <property type="component" value="Unassembled WGS sequence"/>
</dbReference>
<feature type="domain" description="Yeast cell wall synthesis Kre9/Knh1-like N-terminal" evidence="3">
    <location>
        <begin position="30"/>
        <end position="123"/>
    </location>
</feature>
<dbReference type="Pfam" id="PF10342">
    <property type="entry name" value="Kre9_KNH"/>
    <property type="match status" value="1"/>
</dbReference>
<comment type="caution">
    <text evidence="4">The sequence shown here is derived from an EMBL/GenBank/DDBJ whole genome shotgun (WGS) entry which is preliminary data.</text>
</comment>
<evidence type="ECO:0000313" key="5">
    <source>
        <dbReference type="Proteomes" id="UP001153365"/>
    </source>
</evidence>
<dbReference type="AlphaFoldDB" id="A0AAV0BFY1"/>
<gene>
    <name evidence="4" type="ORF">PPACK8108_LOCUS20681</name>
</gene>
<sequence>MSFLNFERLVLSVFIILLVSMNLVAIQINQPTSGDKWDAQKPNYVQWDAVATDAPYFDVEVVNYNPNTYTTGFSRIIETNQPTTTKKLTVGSLDGLKAGYGYQINFVSHSNHEILAQSLPFSIINSDQSVSLNYQNNTGTALNKTSGITRGAQVSNIGLNKINGTITPIPASKNTGKNLGHGTNSTNLTASSGFSNHSSIPVSKPAKSGSCSSLRLPWLSSFIKLLFFAFLPN</sequence>
<dbReference type="PANTHER" id="PTHR35185">
    <property type="entry name" value="SERINE/THREONINE-RICH PROTEIN ADG2-RELATED"/>
    <property type="match status" value="1"/>
</dbReference>
<protein>
    <submittedName>
        <fullName evidence="4">Expressed protein</fullName>
    </submittedName>
</protein>
<dbReference type="InterPro" id="IPR052479">
    <property type="entry name" value="GPI-anchor_Adhesion_Reg"/>
</dbReference>
<keyword evidence="1 2" id="KW-0732">Signal</keyword>
<feature type="chain" id="PRO_5043841090" evidence="2">
    <location>
        <begin position="26"/>
        <end position="233"/>
    </location>
</feature>